<dbReference type="GO" id="GO:0016811">
    <property type="term" value="F:hydrolase activity, acting on carbon-nitrogen (but not peptide) bonds, in linear amides"/>
    <property type="evidence" value="ECO:0007669"/>
    <property type="project" value="TreeGrafter"/>
</dbReference>
<dbReference type="PANTHER" id="PTHR12993">
    <property type="entry name" value="N-ACETYLGLUCOSAMINYL-PHOSPHATIDYLINOSITOL DE-N-ACETYLASE-RELATED"/>
    <property type="match status" value="1"/>
</dbReference>
<dbReference type="EMBL" id="BONY01000009">
    <property type="protein sequence ID" value="GIH03702.1"/>
    <property type="molecule type" value="Genomic_DNA"/>
</dbReference>
<organism evidence="2 3">
    <name type="scientific">Rhizocola hellebori</name>
    <dbReference type="NCBI Taxonomy" id="1392758"/>
    <lineage>
        <taxon>Bacteria</taxon>
        <taxon>Bacillati</taxon>
        <taxon>Actinomycetota</taxon>
        <taxon>Actinomycetes</taxon>
        <taxon>Micromonosporales</taxon>
        <taxon>Micromonosporaceae</taxon>
        <taxon>Rhizocola</taxon>
    </lineage>
</organism>
<keyword evidence="3" id="KW-1185">Reference proteome</keyword>
<dbReference type="GO" id="GO:0016137">
    <property type="term" value="P:glycoside metabolic process"/>
    <property type="evidence" value="ECO:0007669"/>
    <property type="project" value="UniProtKB-ARBA"/>
</dbReference>
<protein>
    <submittedName>
        <fullName evidence="2">PIG-L domain-containing protein</fullName>
    </submittedName>
</protein>
<dbReference type="Proteomes" id="UP000612899">
    <property type="component" value="Unassembled WGS sequence"/>
</dbReference>
<comment type="caution">
    <text evidence="2">The sequence shown here is derived from an EMBL/GenBank/DDBJ whole genome shotgun (WGS) entry which is preliminary data.</text>
</comment>
<keyword evidence="1" id="KW-0862">Zinc</keyword>
<sequence>MTHLSIAELGTILSIWAHPDDETYLAGGIMAAAVAAGQRVVCVSATAGEHGTDDPVTWPPQRLGQVRRWETAAAMAVLGVTEHHFLDYADGALSEVDQAEAIARIRAIIDEVAPDTILTFGPDGTTFHPDHQAISQWTGAAWELAGRPGRLLHASMTDDHLAKWGSLYEQWQVFMTDERPVGVPREKMAIAITLSGADLDRKITALAAMSTQTSSAMAAMGTAYWELNSDECFVSAD</sequence>
<dbReference type="Pfam" id="PF02585">
    <property type="entry name" value="PIG-L"/>
    <property type="match status" value="1"/>
</dbReference>
<dbReference type="AlphaFoldDB" id="A0A8J3VF04"/>
<gene>
    <name evidence="2" type="ORF">Rhe02_17690</name>
</gene>
<dbReference type="InterPro" id="IPR024078">
    <property type="entry name" value="LmbE-like_dom_sf"/>
</dbReference>
<dbReference type="PANTHER" id="PTHR12993:SF11">
    <property type="entry name" value="N-ACETYLGLUCOSAMINYL-PHOSPHATIDYLINOSITOL DE-N-ACETYLASE"/>
    <property type="match status" value="1"/>
</dbReference>
<dbReference type="RefSeq" id="WP_203907618.1">
    <property type="nucleotide sequence ID" value="NZ_BONY01000009.1"/>
</dbReference>
<name>A0A8J3VF04_9ACTN</name>
<proteinExistence type="predicted"/>
<evidence type="ECO:0000313" key="3">
    <source>
        <dbReference type="Proteomes" id="UP000612899"/>
    </source>
</evidence>
<evidence type="ECO:0000313" key="2">
    <source>
        <dbReference type="EMBL" id="GIH03702.1"/>
    </source>
</evidence>
<dbReference type="SUPFAM" id="SSF102588">
    <property type="entry name" value="LmbE-like"/>
    <property type="match status" value="1"/>
</dbReference>
<dbReference type="Gene3D" id="3.40.50.10320">
    <property type="entry name" value="LmbE-like"/>
    <property type="match status" value="1"/>
</dbReference>
<evidence type="ECO:0000256" key="1">
    <source>
        <dbReference type="ARBA" id="ARBA00022833"/>
    </source>
</evidence>
<dbReference type="InterPro" id="IPR003737">
    <property type="entry name" value="GlcNAc_PI_deacetylase-related"/>
</dbReference>
<reference evidence="2" key="1">
    <citation type="submission" date="2021-01" db="EMBL/GenBank/DDBJ databases">
        <title>Whole genome shotgun sequence of Rhizocola hellebori NBRC 109834.</title>
        <authorList>
            <person name="Komaki H."/>
            <person name="Tamura T."/>
        </authorList>
    </citation>
    <scope>NUCLEOTIDE SEQUENCE</scope>
    <source>
        <strain evidence="2">NBRC 109834</strain>
    </source>
</reference>
<accession>A0A8J3VF04</accession>